<evidence type="ECO:0000256" key="4">
    <source>
        <dbReference type="ARBA" id="ARBA00023136"/>
    </source>
</evidence>
<feature type="chain" id="PRO_5018745953" description="J domain-containing protein" evidence="6">
    <location>
        <begin position="24"/>
        <end position="110"/>
    </location>
</feature>
<evidence type="ECO:0000313" key="9">
    <source>
        <dbReference type="Proteomes" id="UP000264820"/>
    </source>
</evidence>
<keyword evidence="4" id="KW-0472">Membrane</keyword>
<reference evidence="8" key="1">
    <citation type="submission" date="2025-08" db="UniProtKB">
        <authorList>
            <consortium name="Ensembl"/>
        </authorList>
    </citation>
    <scope>IDENTIFICATION</scope>
</reference>
<dbReference type="GeneTree" id="ENSGT00940000156678"/>
<comment type="subcellular location">
    <subcellularLocation>
        <location evidence="5">Endomembrane system</location>
        <topology evidence="5">Single-pass membrane protein</topology>
    </subcellularLocation>
</comment>
<dbReference type="OMA" id="VAIYEVR"/>
<keyword evidence="3" id="KW-1133">Transmembrane helix</keyword>
<name>A0A3Q3DFB2_HIPCM</name>
<feature type="signal peptide" evidence="6">
    <location>
        <begin position="1"/>
        <end position="23"/>
    </location>
</feature>
<dbReference type="Proteomes" id="UP000264820">
    <property type="component" value="Unplaced"/>
</dbReference>
<organism evidence="8 9">
    <name type="scientific">Hippocampus comes</name>
    <name type="common">Tiger tail seahorse</name>
    <dbReference type="NCBI Taxonomy" id="109280"/>
    <lineage>
        <taxon>Eukaryota</taxon>
        <taxon>Metazoa</taxon>
        <taxon>Chordata</taxon>
        <taxon>Craniata</taxon>
        <taxon>Vertebrata</taxon>
        <taxon>Euteleostomi</taxon>
        <taxon>Actinopterygii</taxon>
        <taxon>Neopterygii</taxon>
        <taxon>Teleostei</taxon>
        <taxon>Neoteleostei</taxon>
        <taxon>Acanthomorphata</taxon>
        <taxon>Syngnathiaria</taxon>
        <taxon>Syngnathiformes</taxon>
        <taxon>Syngnathoidei</taxon>
        <taxon>Syngnathidae</taxon>
        <taxon>Hippocampus</taxon>
    </lineage>
</organism>
<proteinExistence type="predicted"/>
<dbReference type="Gene3D" id="1.10.287.110">
    <property type="entry name" value="DnaJ domain"/>
    <property type="match status" value="1"/>
</dbReference>
<dbReference type="CDD" id="cd06257">
    <property type="entry name" value="DnaJ"/>
    <property type="match status" value="1"/>
</dbReference>
<dbReference type="AlphaFoldDB" id="A0A3Q3DFB2"/>
<evidence type="ECO:0000256" key="1">
    <source>
        <dbReference type="ARBA" id="ARBA00022692"/>
    </source>
</evidence>
<keyword evidence="9" id="KW-1185">Reference proteome</keyword>
<dbReference type="InterPro" id="IPR036869">
    <property type="entry name" value="J_dom_sf"/>
</dbReference>
<evidence type="ECO:0000256" key="3">
    <source>
        <dbReference type="ARBA" id="ARBA00022989"/>
    </source>
</evidence>
<reference evidence="8" key="2">
    <citation type="submission" date="2025-09" db="UniProtKB">
        <authorList>
            <consortium name="Ensembl"/>
        </authorList>
    </citation>
    <scope>IDENTIFICATION</scope>
</reference>
<dbReference type="SUPFAM" id="SSF46565">
    <property type="entry name" value="Chaperone J-domain"/>
    <property type="match status" value="1"/>
</dbReference>
<dbReference type="PANTHER" id="PTHR44653">
    <property type="entry name" value="DNAJ HOMOLOG SUBFAMILY C MEMBER 1"/>
    <property type="match status" value="1"/>
</dbReference>
<keyword evidence="1" id="KW-0812">Transmembrane</keyword>
<dbReference type="PANTHER" id="PTHR44653:SF2">
    <property type="entry name" value="DNAJ HOMOLOG SUBFAMILY C MEMBER 1"/>
    <property type="match status" value="1"/>
</dbReference>
<protein>
    <recommendedName>
        <fullName evidence="7">J domain-containing protein</fullName>
    </recommendedName>
</protein>
<dbReference type="InterPro" id="IPR052606">
    <property type="entry name" value="DnaJ_domain_protein"/>
</dbReference>
<dbReference type="GO" id="GO:0012505">
    <property type="term" value="C:endomembrane system"/>
    <property type="evidence" value="ECO:0007669"/>
    <property type="project" value="UniProtKB-SubCell"/>
</dbReference>
<dbReference type="Ensembl" id="ENSHCOT00000017126.1">
    <property type="protein sequence ID" value="ENSHCOP00000010664.1"/>
    <property type="gene ID" value="ENSHCOG00000013309.1"/>
</dbReference>
<sequence length="110" mass="12471">MNAGGWLMVCGLALLSVSLPSDAWDADLELLDLVEEIPDTFYRFMSLEQDASASEIKKAYRRLSLVLHPDKNKDENAETQFRQLVAIYEVLKDEERRPKDGLPHLPAVGR</sequence>
<evidence type="ECO:0000256" key="5">
    <source>
        <dbReference type="ARBA" id="ARBA00037847"/>
    </source>
</evidence>
<accession>A0A3Q3DFB2</accession>
<dbReference type="Pfam" id="PF00226">
    <property type="entry name" value="DnaJ"/>
    <property type="match status" value="1"/>
</dbReference>
<evidence type="ECO:0000256" key="2">
    <source>
        <dbReference type="ARBA" id="ARBA00022729"/>
    </source>
</evidence>
<evidence type="ECO:0000313" key="8">
    <source>
        <dbReference type="Ensembl" id="ENSHCOP00000010664.1"/>
    </source>
</evidence>
<dbReference type="PROSITE" id="PS50076">
    <property type="entry name" value="DNAJ_2"/>
    <property type="match status" value="1"/>
</dbReference>
<keyword evidence="2 6" id="KW-0732">Signal</keyword>
<dbReference type="InterPro" id="IPR001623">
    <property type="entry name" value="DnaJ_domain"/>
</dbReference>
<dbReference type="STRING" id="109280.ENSHCOP00000010664"/>
<dbReference type="SMART" id="SM00271">
    <property type="entry name" value="DnaJ"/>
    <property type="match status" value="1"/>
</dbReference>
<dbReference type="PRINTS" id="PR00625">
    <property type="entry name" value="JDOMAIN"/>
</dbReference>
<evidence type="ECO:0000259" key="7">
    <source>
        <dbReference type="PROSITE" id="PS50076"/>
    </source>
</evidence>
<feature type="domain" description="J" evidence="7">
    <location>
        <begin position="40"/>
        <end position="96"/>
    </location>
</feature>
<evidence type="ECO:0000256" key="6">
    <source>
        <dbReference type="SAM" id="SignalP"/>
    </source>
</evidence>